<name>A0A6V8HPI7_TALPI</name>
<keyword evidence="12" id="KW-1185">Reference proteome</keyword>
<organism evidence="11 12">
    <name type="scientific">Talaromyces pinophilus</name>
    <name type="common">Penicillium pinophilum</name>
    <dbReference type="NCBI Taxonomy" id="128442"/>
    <lineage>
        <taxon>Eukaryota</taxon>
        <taxon>Fungi</taxon>
        <taxon>Dikarya</taxon>
        <taxon>Ascomycota</taxon>
        <taxon>Pezizomycotina</taxon>
        <taxon>Eurotiomycetes</taxon>
        <taxon>Eurotiomycetidae</taxon>
        <taxon>Eurotiales</taxon>
        <taxon>Trichocomaceae</taxon>
        <taxon>Talaromyces</taxon>
        <taxon>Talaromyces sect. Talaromyces</taxon>
    </lineage>
</organism>
<feature type="transmembrane region" description="Helical" evidence="9">
    <location>
        <begin position="298"/>
        <end position="316"/>
    </location>
</feature>
<keyword evidence="4 9" id="KW-0812">Transmembrane</keyword>
<dbReference type="FunFam" id="1.20.1250.20:FF:000149">
    <property type="entry name" value="MFS transporter, SP family, general alpha glucoside:H+ symporter"/>
    <property type="match status" value="1"/>
</dbReference>
<keyword evidence="6 9" id="KW-0472">Membrane</keyword>
<dbReference type="PROSITE" id="PS00217">
    <property type="entry name" value="SUGAR_TRANSPORT_2"/>
    <property type="match status" value="1"/>
</dbReference>
<sequence length="533" mass="59233">MSNTNAYDRLRAGHAANTEQKMTLSQGLRRYPKALIFSAVISLCIIMEGYDVNLLAGFFAFGPFVRRYGERLDDGTYQIPARWQAGLSNGASVGEILGLLLNGWASERFGYRRMTLASLAVLSALIFLLFFANSVEMLEAGEILCGIPWGVFQSLTTVYAAEVCPVNLRAYLTTYVNLCWVLGTILGQGVLRGFLNNADKTGQWAYRIPFALQWVWPIPIAIGVLLAPESPWWLIRHGRNDEAKRALRRLQTKEYTTEEDLDATIALMTCTHQLEQEMEVGASYLDCFRGVDLRRTEIACMVYMIQNLCGSTFMNYSTYFFQQAGLDEASSFDVAMGQYAMGALGTICSWFLMARLGRRTIYLFGTTAIGSLLLITGLLDLAPSSNKTVPWVIAAMIVLCTFLYDLTVGPLCYCVVTEIPAGRLRTRTVVLARGSYIILSIVTNLIVPYMLNPGAWNWSAKSGLLFAGFSFASLIWSYFRLPEPKGRSFAELDALFAQGVPARKFKSTVIDVFEVGADDAKVDVQHLEVTDSK</sequence>
<gene>
    <name evidence="11" type="ORF">TCE0_060f19034</name>
</gene>
<dbReference type="PANTHER" id="PTHR48022">
    <property type="entry name" value="PLASTIDIC GLUCOSE TRANSPORTER 4"/>
    <property type="match status" value="1"/>
</dbReference>
<feature type="transmembrane region" description="Helical" evidence="9">
    <location>
        <begin position="428"/>
        <end position="451"/>
    </location>
</feature>
<feature type="transmembrane region" description="Helical" evidence="9">
    <location>
        <begin position="175"/>
        <end position="194"/>
    </location>
</feature>
<dbReference type="AlphaFoldDB" id="A0A6V8HPI7"/>
<dbReference type="GO" id="GO:0005351">
    <property type="term" value="F:carbohydrate:proton symporter activity"/>
    <property type="evidence" value="ECO:0007669"/>
    <property type="project" value="TreeGrafter"/>
</dbReference>
<feature type="transmembrane region" description="Helical" evidence="9">
    <location>
        <begin position="463"/>
        <end position="479"/>
    </location>
</feature>
<keyword evidence="5 9" id="KW-1133">Transmembrane helix</keyword>
<evidence type="ECO:0000256" key="2">
    <source>
        <dbReference type="ARBA" id="ARBA00010992"/>
    </source>
</evidence>
<feature type="transmembrane region" description="Helical" evidence="9">
    <location>
        <begin position="361"/>
        <end position="379"/>
    </location>
</feature>
<dbReference type="InterPro" id="IPR005829">
    <property type="entry name" value="Sugar_transporter_CS"/>
</dbReference>
<feature type="transmembrane region" description="Helical" evidence="9">
    <location>
        <begin position="336"/>
        <end position="354"/>
    </location>
</feature>
<evidence type="ECO:0000256" key="1">
    <source>
        <dbReference type="ARBA" id="ARBA00004141"/>
    </source>
</evidence>
<dbReference type="EMBL" id="DF933856">
    <property type="protein sequence ID" value="GAM43870.1"/>
    <property type="molecule type" value="Genomic_DNA"/>
</dbReference>
<dbReference type="GO" id="GO:0000023">
    <property type="term" value="P:maltose metabolic process"/>
    <property type="evidence" value="ECO:0007669"/>
    <property type="project" value="UniProtKB-KW"/>
</dbReference>
<dbReference type="PROSITE" id="PS50850">
    <property type="entry name" value="MFS"/>
    <property type="match status" value="1"/>
</dbReference>
<evidence type="ECO:0000313" key="12">
    <source>
        <dbReference type="Proteomes" id="UP000053095"/>
    </source>
</evidence>
<comment type="similarity">
    <text evidence="2 8">Belongs to the major facilitator superfamily. Sugar transporter (TC 2.A.1.1) family.</text>
</comment>
<dbReference type="NCBIfam" id="TIGR00879">
    <property type="entry name" value="SP"/>
    <property type="match status" value="1"/>
</dbReference>
<comment type="subcellular location">
    <subcellularLocation>
        <location evidence="1">Membrane</location>
        <topology evidence="1">Multi-pass membrane protein</topology>
    </subcellularLocation>
</comment>
<keyword evidence="7" id="KW-0462">Maltose metabolism</keyword>
<feature type="domain" description="Major facilitator superfamily (MFS) profile" evidence="10">
    <location>
        <begin position="37"/>
        <end position="485"/>
    </location>
</feature>
<dbReference type="SUPFAM" id="SSF103473">
    <property type="entry name" value="MFS general substrate transporter"/>
    <property type="match status" value="1"/>
</dbReference>
<dbReference type="PANTHER" id="PTHR48022:SF5">
    <property type="entry name" value="ALPHA-GLUCOSIDES PERMEASE MPH2-RELATED"/>
    <property type="match status" value="1"/>
</dbReference>
<evidence type="ECO:0000256" key="9">
    <source>
        <dbReference type="SAM" id="Phobius"/>
    </source>
</evidence>
<proteinExistence type="inferred from homology"/>
<dbReference type="InterPro" id="IPR020846">
    <property type="entry name" value="MFS_dom"/>
</dbReference>
<evidence type="ECO:0000256" key="4">
    <source>
        <dbReference type="ARBA" id="ARBA00022692"/>
    </source>
</evidence>
<evidence type="ECO:0000256" key="6">
    <source>
        <dbReference type="ARBA" id="ARBA00023136"/>
    </source>
</evidence>
<evidence type="ECO:0000313" key="11">
    <source>
        <dbReference type="EMBL" id="GAM43870.1"/>
    </source>
</evidence>
<dbReference type="InterPro" id="IPR005828">
    <property type="entry name" value="MFS_sugar_transport-like"/>
</dbReference>
<comment type="caution">
    <text evidence="11">The sequence shown here is derived from an EMBL/GenBank/DDBJ whole genome shotgun (WGS) entry which is preliminary data.</text>
</comment>
<feature type="transmembrane region" description="Helical" evidence="9">
    <location>
        <begin position="391"/>
        <end position="416"/>
    </location>
</feature>
<feature type="transmembrane region" description="Helical" evidence="9">
    <location>
        <begin position="214"/>
        <end position="235"/>
    </location>
</feature>
<dbReference type="InterPro" id="IPR003663">
    <property type="entry name" value="Sugar/inositol_transpt"/>
</dbReference>
<evidence type="ECO:0000256" key="8">
    <source>
        <dbReference type="RuleBase" id="RU003346"/>
    </source>
</evidence>
<protein>
    <submittedName>
        <fullName evidence="11">Alpha-glucoside transport-related protein</fullName>
    </submittedName>
</protein>
<dbReference type="InterPro" id="IPR050360">
    <property type="entry name" value="MFS_Sugar_Transporters"/>
</dbReference>
<reference evidence="12" key="1">
    <citation type="journal article" date="2015" name="Genome Announc.">
        <title>Draft genome sequence of Talaromyces cellulolyticus strain Y-94, a source of lignocellulosic biomass-degrading enzymes.</title>
        <authorList>
            <person name="Fujii T."/>
            <person name="Koike H."/>
            <person name="Sawayama S."/>
            <person name="Yano S."/>
            <person name="Inoue H."/>
        </authorList>
    </citation>
    <scope>NUCLEOTIDE SEQUENCE [LARGE SCALE GENOMIC DNA]</scope>
    <source>
        <strain evidence="12">Y-94</strain>
    </source>
</reference>
<dbReference type="Proteomes" id="UP000053095">
    <property type="component" value="Unassembled WGS sequence"/>
</dbReference>
<dbReference type="GO" id="GO:0016020">
    <property type="term" value="C:membrane"/>
    <property type="evidence" value="ECO:0007669"/>
    <property type="project" value="UniProtKB-SubCell"/>
</dbReference>
<keyword evidence="3 8" id="KW-0813">Transport</keyword>
<evidence type="ECO:0000259" key="10">
    <source>
        <dbReference type="PROSITE" id="PS50850"/>
    </source>
</evidence>
<dbReference type="Gene3D" id="1.20.1250.20">
    <property type="entry name" value="MFS general substrate transporter like domains"/>
    <property type="match status" value="1"/>
</dbReference>
<dbReference type="Pfam" id="PF00083">
    <property type="entry name" value="Sugar_tr"/>
    <property type="match status" value="1"/>
</dbReference>
<feature type="transmembrane region" description="Helical" evidence="9">
    <location>
        <begin position="34"/>
        <end position="61"/>
    </location>
</feature>
<evidence type="ECO:0000256" key="3">
    <source>
        <dbReference type="ARBA" id="ARBA00022448"/>
    </source>
</evidence>
<evidence type="ECO:0000256" key="7">
    <source>
        <dbReference type="ARBA" id="ARBA00026248"/>
    </source>
</evidence>
<evidence type="ECO:0000256" key="5">
    <source>
        <dbReference type="ARBA" id="ARBA00022989"/>
    </source>
</evidence>
<accession>A0A6V8HPI7</accession>
<dbReference type="InterPro" id="IPR036259">
    <property type="entry name" value="MFS_trans_sf"/>
</dbReference>
<feature type="transmembrane region" description="Helical" evidence="9">
    <location>
        <begin position="116"/>
        <end position="135"/>
    </location>
</feature>